<protein>
    <submittedName>
        <fullName evidence="3">RHTO0S03e01970g1_1</fullName>
    </submittedName>
</protein>
<dbReference type="Pfam" id="PF10419">
    <property type="entry name" value="TFIIIC_sub6"/>
    <property type="match status" value="1"/>
</dbReference>
<evidence type="ECO:0000256" key="1">
    <source>
        <dbReference type="SAM" id="MobiDB-lite"/>
    </source>
</evidence>
<dbReference type="EMBL" id="LK052938">
    <property type="protein sequence ID" value="CDR38019.1"/>
    <property type="molecule type" value="Genomic_DNA"/>
</dbReference>
<feature type="compositionally biased region" description="Pro residues" evidence="1">
    <location>
        <begin position="188"/>
        <end position="199"/>
    </location>
</feature>
<feature type="domain" description="Transcription factor TFIIIC triple barrel" evidence="2">
    <location>
        <begin position="54"/>
        <end position="136"/>
    </location>
</feature>
<name>A0A061AKD3_RHOTO</name>
<accession>A0A061AKD3</accession>
<dbReference type="OrthoDB" id="1877767at2759"/>
<evidence type="ECO:0000259" key="2">
    <source>
        <dbReference type="Pfam" id="PF10419"/>
    </source>
</evidence>
<evidence type="ECO:0000313" key="3">
    <source>
        <dbReference type="EMBL" id="CDR38019.1"/>
    </source>
</evidence>
<reference evidence="3" key="1">
    <citation type="journal article" date="2014" name="Genome Announc.">
        <title>Draft genome sequence of Rhodosporidium toruloides CECT1137, an oleaginous yeast of biotechnological interest.</title>
        <authorList>
            <person name="Morin N."/>
            <person name="Calcas X."/>
            <person name="Devillers H."/>
            <person name="Durrens P."/>
            <person name="Sherman D.J."/>
            <person name="Nicaud J.-M."/>
            <person name="Neuveglise C."/>
        </authorList>
    </citation>
    <scope>NUCLEOTIDE SEQUENCE</scope>
    <source>
        <strain evidence="3">CECT1137</strain>
    </source>
</reference>
<dbReference type="Gene3D" id="2.60.40.4370">
    <property type="match status" value="1"/>
</dbReference>
<sequence length="308" mass="33215">MATPQPDTRAAQPVQPAEAVLTSKWRRVEAMPAREMLVELETDEGEGPDDWEQDEVEYLTLEFGTHLPADLLAEHNEVQLLAPESLTPFARVGHKYFQGTHQTLIGNDILFLHEPDAEPSYRPFTTSSYRINFQPVIVEHDADKPAKDGAARLKGKGRASEPAPTLDEHGQPVKRRPGRPKGSKNKPKPPPTEGSPAPAPRKRRPRTSAIQAVSLLTGQPVDPKDEGRTKGKAKKKVVVQAEKGKEKAVEEEPEAGPAHGAEGEGEADAGGELAAEAGPSAVRRAAGAPPEQRIGGPSENPPDQAMDE</sequence>
<dbReference type="InterPro" id="IPR019481">
    <property type="entry name" value="TFIIIC_triple_barrel"/>
</dbReference>
<dbReference type="AlphaFoldDB" id="A0A061AKD3"/>
<organism evidence="3">
    <name type="scientific">Rhodotorula toruloides</name>
    <name type="common">Yeast</name>
    <name type="synonym">Rhodosporidium toruloides</name>
    <dbReference type="NCBI Taxonomy" id="5286"/>
    <lineage>
        <taxon>Eukaryota</taxon>
        <taxon>Fungi</taxon>
        <taxon>Dikarya</taxon>
        <taxon>Basidiomycota</taxon>
        <taxon>Pucciniomycotina</taxon>
        <taxon>Microbotryomycetes</taxon>
        <taxon>Sporidiobolales</taxon>
        <taxon>Sporidiobolaceae</taxon>
        <taxon>Rhodotorula</taxon>
    </lineage>
</organism>
<gene>
    <name evidence="3" type="ORF">RHTO0S_03e01970g</name>
</gene>
<feature type="compositionally biased region" description="Basic and acidic residues" evidence="1">
    <location>
        <begin position="140"/>
        <end position="151"/>
    </location>
</feature>
<feature type="region of interest" description="Disordered" evidence="1">
    <location>
        <begin position="140"/>
        <end position="308"/>
    </location>
</feature>
<feature type="compositionally biased region" description="Basic residues" evidence="1">
    <location>
        <begin position="172"/>
        <end position="187"/>
    </location>
</feature>
<feature type="compositionally biased region" description="Low complexity" evidence="1">
    <location>
        <begin position="270"/>
        <end position="281"/>
    </location>
</feature>
<feature type="compositionally biased region" description="Polar residues" evidence="1">
    <location>
        <begin position="208"/>
        <end position="217"/>
    </location>
</feature>
<proteinExistence type="predicted"/>